<name>A0A7J8UVX3_9ROSI</name>
<evidence type="ECO:0000313" key="2">
    <source>
        <dbReference type="Proteomes" id="UP000593573"/>
    </source>
</evidence>
<dbReference type="AlphaFoldDB" id="A0A7J8UVX3"/>
<sequence>MHDRVRDMALHITGGTPRFLVEAVMRLMEPPDVQEWKEDLEKISLMKNWELQVLYPLKKPPPRCPMIITLLSSDCDIKSIAEGFFMHMHRFKVLDLSENPIENLPSSVSNLKNPTALLLAYRQNLENVPSLSKLVGFKELNGIPGGILSKLTRLQYLNVGETSIRGEEIAGLKKLEFLEKIWVLNCPTLKRMPLNLPKLDHVRTSAGLPLRSYLKPKERWESVEWDHPDVLEHWQQIKDINSKLAAGSILHCRPKFNMMPRFFWSPSSGSGG</sequence>
<comment type="caution">
    <text evidence="1">The sequence shown here is derived from an EMBL/GenBank/DDBJ whole genome shotgun (WGS) entry which is preliminary data.</text>
</comment>
<dbReference type="PANTHER" id="PTHR47186">
    <property type="entry name" value="LEUCINE-RICH REPEAT-CONTAINING PROTEIN 57"/>
    <property type="match status" value="1"/>
</dbReference>
<dbReference type="InterPro" id="IPR032675">
    <property type="entry name" value="LRR_dom_sf"/>
</dbReference>
<evidence type="ECO:0000313" key="1">
    <source>
        <dbReference type="EMBL" id="MBA0654583.1"/>
    </source>
</evidence>
<gene>
    <name evidence="1" type="ORF">Goklo_021560</name>
</gene>
<dbReference type="OrthoDB" id="937436at2759"/>
<dbReference type="EMBL" id="JABFAB010000007">
    <property type="protein sequence ID" value="MBA0654583.1"/>
    <property type="molecule type" value="Genomic_DNA"/>
</dbReference>
<protein>
    <recommendedName>
        <fullName evidence="3">NB-ARC domain-containing protein</fullName>
    </recommendedName>
</protein>
<dbReference type="PANTHER" id="PTHR47186:SF20">
    <property type="entry name" value="DISEASE RESISTANCE PROTEIN RPS5-LIKE"/>
    <property type="match status" value="1"/>
</dbReference>
<accession>A0A7J8UVX3</accession>
<dbReference type="Gene3D" id="3.80.10.10">
    <property type="entry name" value="Ribonuclease Inhibitor"/>
    <property type="match status" value="1"/>
</dbReference>
<organism evidence="1 2">
    <name type="scientific">Gossypium klotzschianum</name>
    <dbReference type="NCBI Taxonomy" id="34286"/>
    <lineage>
        <taxon>Eukaryota</taxon>
        <taxon>Viridiplantae</taxon>
        <taxon>Streptophyta</taxon>
        <taxon>Embryophyta</taxon>
        <taxon>Tracheophyta</taxon>
        <taxon>Spermatophyta</taxon>
        <taxon>Magnoliopsida</taxon>
        <taxon>eudicotyledons</taxon>
        <taxon>Gunneridae</taxon>
        <taxon>Pentapetalae</taxon>
        <taxon>rosids</taxon>
        <taxon>malvids</taxon>
        <taxon>Malvales</taxon>
        <taxon>Malvaceae</taxon>
        <taxon>Malvoideae</taxon>
        <taxon>Gossypium</taxon>
    </lineage>
</organism>
<proteinExistence type="predicted"/>
<dbReference type="SUPFAM" id="SSF52058">
    <property type="entry name" value="L domain-like"/>
    <property type="match status" value="1"/>
</dbReference>
<reference evidence="1 2" key="1">
    <citation type="journal article" date="2019" name="Genome Biol. Evol.">
        <title>Insights into the evolution of the New World diploid cottons (Gossypium, subgenus Houzingenia) based on genome sequencing.</title>
        <authorList>
            <person name="Grover C.E."/>
            <person name="Arick M.A. 2nd"/>
            <person name="Thrash A."/>
            <person name="Conover J.L."/>
            <person name="Sanders W.S."/>
            <person name="Peterson D.G."/>
            <person name="Frelichowski J.E."/>
            <person name="Scheffler J.A."/>
            <person name="Scheffler B.E."/>
            <person name="Wendel J.F."/>
        </authorList>
    </citation>
    <scope>NUCLEOTIDE SEQUENCE [LARGE SCALE GENOMIC DNA]</scope>
    <source>
        <strain evidence="1">57</strain>
        <tissue evidence="1">Leaf</tissue>
    </source>
</reference>
<keyword evidence="2" id="KW-1185">Reference proteome</keyword>
<dbReference type="Proteomes" id="UP000593573">
    <property type="component" value="Unassembled WGS sequence"/>
</dbReference>
<evidence type="ECO:0008006" key="3">
    <source>
        <dbReference type="Google" id="ProtNLM"/>
    </source>
</evidence>